<dbReference type="RefSeq" id="WP_167232118.1">
    <property type="nucleotide sequence ID" value="NZ_JAAQPH010000055.1"/>
</dbReference>
<dbReference type="GO" id="GO:0008270">
    <property type="term" value="F:zinc ion binding"/>
    <property type="evidence" value="ECO:0007669"/>
    <property type="project" value="UniProtKB-UniRule"/>
</dbReference>
<keyword evidence="4 9" id="KW-0378">Hydrolase</keyword>
<keyword evidence="8 10" id="KW-0961">Cell wall biogenesis/degradation</keyword>
<evidence type="ECO:0000256" key="5">
    <source>
        <dbReference type="ARBA" id="ARBA00022833"/>
    </source>
</evidence>
<dbReference type="HAMAP" id="MF_01924">
    <property type="entry name" value="A_A_dipeptidase"/>
    <property type="match status" value="1"/>
</dbReference>
<accession>A0A967KDY4</accession>
<dbReference type="CDD" id="cd14840">
    <property type="entry name" value="D-Ala-D-Ala_dipeptidase_Aad"/>
    <property type="match status" value="1"/>
</dbReference>
<dbReference type="EC" id="3.4.13.22" evidence="9 10"/>
<evidence type="ECO:0000256" key="6">
    <source>
        <dbReference type="ARBA" id="ARBA00022997"/>
    </source>
</evidence>
<reference evidence="11" key="1">
    <citation type="submission" date="2020-03" db="EMBL/GenBank/DDBJ databases">
        <title>Genome of Pelagibius litoralis DSM 21314T.</title>
        <authorList>
            <person name="Wang G."/>
        </authorList>
    </citation>
    <scope>NUCLEOTIDE SEQUENCE</scope>
    <source>
        <strain evidence="11">DSM 21314</strain>
    </source>
</reference>
<keyword evidence="12" id="KW-1185">Reference proteome</keyword>
<comment type="similarity">
    <text evidence="9 10">Belongs to the peptidase M15D family.</text>
</comment>
<dbReference type="SUPFAM" id="SSF55166">
    <property type="entry name" value="Hedgehog/DD-peptidase"/>
    <property type="match status" value="1"/>
</dbReference>
<dbReference type="GO" id="GO:0071555">
    <property type="term" value="P:cell wall organization"/>
    <property type="evidence" value="ECO:0007669"/>
    <property type="project" value="UniProtKB-KW"/>
</dbReference>
<keyword evidence="6 9" id="KW-0224">Dipeptidase</keyword>
<feature type="site" description="Transition state stabilizer" evidence="9">
    <location>
        <position position="67"/>
    </location>
</feature>
<evidence type="ECO:0000256" key="7">
    <source>
        <dbReference type="ARBA" id="ARBA00023049"/>
    </source>
</evidence>
<name>A0A967KDY4_9PROT</name>
<dbReference type="GO" id="GO:0008237">
    <property type="term" value="F:metallopeptidase activity"/>
    <property type="evidence" value="ECO:0007669"/>
    <property type="project" value="UniProtKB-KW"/>
</dbReference>
<proteinExistence type="inferred from homology"/>
<dbReference type="NCBIfam" id="NF007557">
    <property type="entry name" value="PRK10178.1"/>
    <property type="match status" value="1"/>
</dbReference>
<feature type="binding site" evidence="9">
    <location>
        <position position="162"/>
    </location>
    <ligand>
        <name>Zn(2+)</name>
        <dbReference type="ChEBI" id="CHEBI:29105"/>
        <note>catalytic</note>
    </ligand>
</feature>
<dbReference type="PANTHER" id="PTHR43126">
    <property type="entry name" value="D-ALANYL-D-ALANINE DIPEPTIDASE"/>
    <property type="match status" value="1"/>
</dbReference>
<evidence type="ECO:0000256" key="2">
    <source>
        <dbReference type="ARBA" id="ARBA00022670"/>
    </source>
</evidence>
<dbReference type="AlphaFoldDB" id="A0A967KDY4"/>
<organism evidence="11 12">
    <name type="scientific">Pelagibius litoralis</name>
    <dbReference type="NCBI Taxonomy" id="374515"/>
    <lineage>
        <taxon>Bacteria</taxon>
        <taxon>Pseudomonadati</taxon>
        <taxon>Pseudomonadota</taxon>
        <taxon>Alphaproteobacteria</taxon>
        <taxon>Rhodospirillales</taxon>
        <taxon>Rhodovibrionaceae</taxon>
        <taxon>Pelagibius</taxon>
    </lineage>
</organism>
<evidence type="ECO:0000256" key="8">
    <source>
        <dbReference type="ARBA" id="ARBA00023316"/>
    </source>
</evidence>
<evidence type="ECO:0000313" key="12">
    <source>
        <dbReference type="Proteomes" id="UP000761264"/>
    </source>
</evidence>
<dbReference type="GO" id="GO:0006508">
    <property type="term" value="P:proteolysis"/>
    <property type="evidence" value="ECO:0007669"/>
    <property type="project" value="UniProtKB-KW"/>
</dbReference>
<comment type="cofactor">
    <cofactor evidence="9">
        <name>Zn(2+)</name>
        <dbReference type="ChEBI" id="CHEBI:29105"/>
    </cofactor>
    <text evidence="9">Binds 1 zinc ion per subunit.</text>
</comment>
<feature type="binding site" evidence="9">
    <location>
        <position position="94"/>
    </location>
    <ligand>
        <name>Zn(2+)</name>
        <dbReference type="ChEBI" id="CHEBI:29105"/>
        <note>catalytic</note>
    </ligand>
</feature>
<feature type="binding site" evidence="9">
    <location>
        <position position="101"/>
    </location>
    <ligand>
        <name>Zn(2+)</name>
        <dbReference type="ChEBI" id="CHEBI:29105"/>
        <note>catalytic</note>
    </ligand>
</feature>
<dbReference type="PANTHER" id="PTHR43126:SF1">
    <property type="entry name" value="D-ALANYL-D-ALANINE DIPEPTIDASE"/>
    <property type="match status" value="1"/>
</dbReference>
<feature type="active site" description="Proton donor/acceptor" evidence="9">
    <location>
        <position position="159"/>
    </location>
</feature>
<sequence length="185" mass="20806">MTLIPIAAPEFDVEINLAYATSDNITGKPIYRRAEAQLHPRAAEALQRAIELAAALGLRFRVFDAYRPVEAQWQLWQAYPDPEFIADPRRGSNHSRGVAVDLTLIDGPGGAALDMGTPFDDFRAQAHHGRRDLSADVQRNRAILLGLMTAAGWDWNRYEWWHYQLFDPLNYPLLHDAAAPCPLMA</sequence>
<comment type="catalytic activity">
    <reaction evidence="1 9 10">
        <text>D-alanyl-D-alanine + H2O = 2 D-alanine</text>
        <dbReference type="Rhea" id="RHEA:20661"/>
        <dbReference type="ChEBI" id="CHEBI:15377"/>
        <dbReference type="ChEBI" id="CHEBI:57416"/>
        <dbReference type="ChEBI" id="CHEBI:57822"/>
        <dbReference type="EC" id="3.4.13.22"/>
    </reaction>
</comment>
<evidence type="ECO:0000256" key="4">
    <source>
        <dbReference type="ARBA" id="ARBA00022801"/>
    </source>
</evidence>
<evidence type="ECO:0000256" key="9">
    <source>
        <dbReference type="HAMAP-Rule" id="MF_01924"/>
    </source>
</evidence>
<keyword evidence="2 9" id="KW-0645">Protease</keyword>
<dbReference type="Gene3D" id="3.30.1380.10">
    <property type="match status" value="1"/>
</dbReference>
<dbReference type="PIRSF" id="PIRSF026671">
    <property type="entry name" value="AA_dipeptidase"/>
    <property type="match status" value="1"/>
</dbReference>
<evidence type="ECO:0000256" key="10">
    <source>
        <dbReference type="PIRNR" id="PIRNR026671"/>
    </source>
</evidence>
<comment type="caution">
    <text evidence="11">The sequence shown here is derived from an EMBL/GenBank/DDBJ whole genome shotgun (WGS) entry which is preliminary data.</text>
</comment>
<evidence type="ECO:0000256" key="1">
    <source>
        <dbReference type="ARBA" id="ARBA00001362"/>
    </source>
</evidence>
<dbReference type="GO" id="GO:0160237">
    <property type="term" value="F:D-Ala-D-Ala dipeptidase activity"/>
    <property type="evidence" value="ECO:0007669"/>
    <property type="project" value="UniProtKB-EC"/>
</dbReference>
<gene>
    <name evidence="9 11" type="primary">ddpX</name>
    <name evidence="11" type="ORF">HBA54_28540</name>
</gene>
<comment type="function">
    <text evidence="9 10">Catalyzes hydrolysis of the D-alanyl-D-alanine dipeptide.</text>
</comment>
<keyword evidence="7 9" id="KW-0482">Metalloprotease</keyword>
<protein>
    <recommendedName>
        <fullName evidence="9 10">D-alanyl-D-alanine dipeptidase</fullName>
        <shortName evidence="9 10">D-Ala-D-Ala dipeptidase</shortName>
        <ecNumber evidence="9 10">3.4.13.22</ecNumber>
    </recommendedName>
</protein>
<keyword evidence="3 9" id="KW-0479">Metal-binding</keyword>
<dbReference type="InterPro" id="IPR009045">
    <property type="entry name" value="Zn_M74/Hedgehog-like"/>
</dbReference>
<dbReference type="InterPro" id="IPR000755">
    <property type="entry name" value="A_A_dipeptidase"/>
</dbReference>
<evidence type="ECO:0000256" key="3">
    <source>
        <dbReference type="ARBA" id="ARBA00022723"/>
    </source>
</evidence>
<dbReference type="Proteomes" id="UP000761264">
    <property type="component" value="Unassembled WGS sequence"/>
</dbReference>
<dbReference type="EMBL" id="JAAQPH010000055">
    <property type="protein sequence ID" value="NIA72537.1"/>
    <property type="molecule type" value="Genomic_DNA"/>
</dbReference>
<keyword evidence="5 9" id="KW-0862">Zinc</keyword>
<dbReference type="Pfam" id="PF01427">
    <property type="entry name" value="Peptidase_M15"/>
    <property type="match status" value="1"/>
</dbReference>
<evidence type="ECO:0000313" key="11">
    <source>
        <dbReference type="EMBL" id="NIA72537.1"/>
    </source>
</evidence>